<dbReference type="InterPro" id="IPR002877">
    <property type="entry name" value="RNA_MeTrfase_FtsJ_dom"/>
</dbReference>
<proteinExistence type="inferred from homology"/>
<keyword evidence="4" id="KW-0949">S-adenosyl-L-methionine</keyword>
<dbReference type="HAMAP" id="MF_01547">
    <property type="entry name" value="RNA_methyltr_E"/>
    <property type="match status" value="1"/>
</dbReference>
<organism evidence="6">
    <name type="scientific">marine metagenome</name>
    <dbReference type="NCBI Taxonomy" id="408172"/>
    <lineage>
        <taxon>unclassified sequences</taxon>
        <taxon>metagenomes</taxon>
        <taxon>ecological metagenomes</taxon>
    </lineage>
</organism>
<sequence>VARRKSKSRQWVDRQHRDPFVRGSQKEGYRSRAVYKLSEIDQKDHLIMPGDTVLDLGAAPGGWSQYAATRVGVAGRVFAIDILPIAPIKDVVVVQGDIATESLSRELELRLKNEPVGLVLSDMAPNLTGIKAADQANSLGLARVALSIALNMLGPNGKFMVKVFEGEGTDDFRREITSSFGKVVVRKPQASRLESAEYYLLASKPTEVR</sequence>
<gene>
    <name evidence="6" type="ORF">METZ01_LOCUS56615</name>
</gene>
<feature type="domain" description="Ribosomal RNA methyltransferase FtsJ" evidence="5">
    <location>
        <begin position="29"/>
        <end position="202"/>
    </location>
</feature>
<dbReference type="Gene3D" id="3.40.50.150">
    <property type="entry name" value="Vaccinia Virus protein VP39"/>
    <property type="match status" value="1"/>
</dbReference>
<protein>
    <recommendedName>
        <fullName evidence="5">Ribosomal RNA methyltransferase FtsJ domain-containing protein</fullName>
    </recommendedName>
</protein>
<dbReference type="FunFam" id="3.40.50.150:FF:000005">
    <property type="entry name" value="Ribosomal RNA large subunit methyltransferase E"/>
    <property type="match status" value="1"/>
</dbReference>
<evidence type="ECO:0000259" key="5">
    <source>
        <dbReference type="Pfam" id="PF01728"/>
    </source>
</evidence>
<name>A0A381SK77_9ZZZZ</name>
<keyword evidence="3" id="KW-0808">Transferase</keyword>
<dbReference type="SUPFAM" id="SSF53335">
    <property type="entry name" value="S-adenosyl-L-methionine-dependent methyltransferases"/>
    <property type="match status" value="1"/>
</dbReference>
<reference evidence="6" key="1">
    <citation type="submission" date="2018-05" db="EMBL/GenBank/DDBJ databases">
        <authorList>
            <person name="Lanie J.A."/>
            <person name="Ng W.-L."/>
            <person name="Kazmierczak K.M."/>
            <person name="Andrzejewski T.M."/>
            <person name="Davidsen T.M."/>
            <person name="Wayne K.J."/>
            <person name="Tettelin H."/>
            <person name="Glass J.I."/>
            <person name="Rusch D."/>
            <person name="Podicherti R."/>
            <person name="Tsui H.-C.T."/>
            <person name="Winkler M.E."/>
        </authorList>
    </citation>
    <scope>NUCLEOTIDE SEQUENCE</scope>
</reference>
<keyword evidence="2" id="KW-0489">Methyltransferase</keyword>
<dbReference type="PIRSF" id="PIRSF005461">
    <property type="entry name" value="23S_rRNA_mtase"/>
    <property type="match status" value="1"/>
</dbReference>
<dbReference type="PANTHER" id="PTHR10920">
    <property type="entry name" value="RIBOSOMAL RNA METHYLTRANSFERASE"/>
    <property type="match status" value="1"/>
</dbReference>
<dbReference type="PANTHER" id="PTHR10920:SF18">
    <property type="entry name" value="RRNA METHYLTRANSFERASE 2, MITOCHONDRIAL"/>
    <property type="match status" value="1"/>
</dbReference>
<dbReference type="Pfam" id="PF01728">
    <property type="entry name" value="FtsJ"/>
    <property type="match status" value="1"/>
</dbReference>
<evidence type="ECO:0000256" key="1">
    <source>
        <dbReference type="ARBA" id="ARBA00022552"/>
    </source>
</evidence>
<dbReference type="AlphaFoldDB" id="A0A381SK77"/>
<keyword evidence="1" id="KW-0698">rRNA processing</keyword>
<feature type="non-terminal residue" evidence="6">
    <location>
        <position position="1"/>
    </location>
</feature>
<evidence type="ECO:0000256" key="2">
    <source>
        <dbReference type="ARBA" id="ARBA00022603"/>
    </source>
</evidence>
<evidence type="ECO:0000256" key="3">
    <source>
        <dbReference type="ARBA" id="ARBA00022679"/>
    </source>
</evidence>
<dbReference type="InterPro" id="IPR029063">
    <property type="entry name" value="SAM-dependent_MTases_sf"/>
</dbReference>
<evidence type="ECO:0000313" key="6">
    <source>
        <dbReference type="EMBL" id="SVA03761.1"/>
    </source>
</evidence>
<evidence type="ECO:0000256" key="4">
    <source>
        <dbReference type="ARBA" id="ARBA00022691"/>
    </source>
</evidence>
<dbReference type="GO" id="GO:0008650">
    <property type="term" value="F:rRNA (uridine-2'-O-)-methyltransferase activity"/>
    <property type="evidence" value="ECO:0007669"/>
    <property type="project" value="TreeGrafter"/>
</dbReference>
<dbReference type="EMBL" id="UINC01003148">
    <property type="protein sequence ID" value="SVA03761.1"/>
    <property type="molecule type" value="Genomic_DNA"/>
</dbReference>
<dbReference type="InterPro" id="IPR050082">
    <property type="entry name" value="RNA_methyltr_RlmE"/>
</dbReference>
<dbReference type="InterPro" id="IPR015507">
    <property type="entry name" value="rRNA-MeTfrase_E"/>
</dbReference>
<accession>A0A381SK77</accession>